<sequence>MKFRVISTKSDIENIDKNDEYIHFAFRPSNTDIFNAISNNPDIKAIQIPSSYMKTLSKSMKMFFDIHNVSLIEGDIWGHRKDINEYYEVPDSVYKKLREMVNEGLSEDNIIEKMSKETRLDPDFIRFLLNHGNY</sequence>
<dbReference type="GeneID" id="9346614"/>
<dbReference type="EMBL" id="CP002069">
    <property type="protein sequence ID" value="ADI73876.1"/>
    <property type="molecule type" value="Genomic_DNA"/>
</dbReference>
<evidence type="ECO:0000313" key="1">
    <source>
        <dbReference type="EMBL" id="ADI73876.1"/>
    </source>
</evidence>
<evidence type="ECO:0008006" key="3">
    <source>
        <dbReference type="Google" id="ProtNLM"/>
    </source>
</evidence>
<gene>
    <name evidence="1" type="ordered locus">Metev_0985</name>
</gene>
<proteinExistence type="predicted"/>
<accession>D7E7C7</accession>
<name>D7E7C7_METEZ</name>
<dbReference type="AlphaFoldDB" id="D7E7C7"/>
<dbReference type="Pfam" id="PF08004">
    <property type="entry name" value="DUF1699"/>
    <property type="match status" value="1"/>
</dbReference>
<dbReference type="KEGG" id="mev:Metev_0985"/>
<keyword evidence="2" id="KW-1185">Reference proteome</keyword>
<dbReference type="InterPro" id="IPR012546">
    <property type="entry name" value="DUF1699"/>
</dbReference>
<protein>
    <recommendedName>
        <fullName evidence="3">Ribosomal protein S6</fullName>
    </recommendedName>
</protein>
<dbReference type="HOGENOM" id="CLU_152347_0_0_2"/>
<evidence type="ECO:0000313" key="2">
    <source>
        <dbReference type="Proteomes" id="UP000000391"/>
    </source>
</evidence>
<dbReference type="Proteomes" id="UP000000391">
    <property type="component" value="Chromosome"/>
</dbReference>
<organism evidence="1 2">
    <name type="scientific">Methanohalobium evestigatum (strain ATCC BAA-1072 / DSM 3721 / NBRC 107634 / OCM 161 / Z-7303)</name>
    <dbReference type="NCBI Taxonomy" id="644295"/>
    <lineage>
        <taxon>Archaea</taxon>
        <taxon>Methanobacteriati</taxon>
        <taxon>Methanobacteriota</taxon>
        <taxon>Stenosarchaea group</taxon>
        <taxon>Methanomicrobia</taxon>
        <taxon>Methanosarcinales</taxon>
        <taxon>Methanosarcinaceae</taxon>
        <taxon>Methanohalobium</taxon>
    </lineage>
</organism>
<dbReference type="STRING" id="644295.Metev_0985"/>
<dbReference type="OrthoDB" id="144513at2157"/>
<dbReference type="RefSeq" id="WP_013194443.1">
    <property type="nucleotide sequence ID" value="NC_014253.1"/>
</dbReference>
<reference evidence="1 2" key="1">
    <citation type="submission" date="2010-06" db="EMBL/GenBank/DDBJ databases">
        <title>Complete sequence chromosome of Methanohalobium evestigatum Z-7303.</title>
        <authorList>
            <consortium name="US DOE Joint Genome Institute"/>
            <person name="Lucas S."/>
            <person name="Copeland A."/>
            <person name="Lapidus A."/>
            <person name="Cheng J.-F."/>
            <person name="Bruce D."/>
            <person name="Goodwin L."/>
            <person name="Pitluck S."/>
            <person name="Saunders E."/>
            <person name="Detter J.C."/>
            <person name="Han C."/>
            <person name="Tapia R."/>
            <person name="Land M."/>
            <person name="Hauser L."/>
            <person name="Kyrpides N."/>
            <person name="Mikhailova N."/>
            <person name="Sieprawska-Lupa M."/>
            <person name="Whitman W.B."/>
            <person name="Anderson I."/>
            <person name="Woyke T."/>
        </authorList>
    </citation>
    <scope>NUCLEOTIDE SEQUENCE [LARGE SCALE GENOMIC DNA]</scope>
    <source>
        <strain evidence="2">ATCC BAA-1072 / DSM 3721 / NBRC 107634 / OCM 161 / Z-7303</strain>
    </source>
</reference>